<proteinExistence type="predicted"/>
<sequence length="181" mass="20119">MTQVTEKEMYALGQLARSVWQDGEVPANILSYLLAYPTKGIGMAHNTDAWRKADQEEIARLMAKLPAEMDESNPVPEGTRGAFWNGFYQYAALRDKQQNLTADSLAEIGGVLWGEHWQTKMAEALELSSPARIRQWLTGGNVPFGVWAELDLMLRARGERIDAIRGNIGKVATRDADAPKS</sequence>
<evidence type="ECO:0000313" key="1">
    <source>
        <dbReference type="EMBL" id="DAG02306.1"/>
    </source>
</evidence>
<dbReference type="EMBL" id="BK016208">
    <property type="protein sequence ID" value="DAG02306.1"/>
    <property type="molecule type" value="Genomic_DNA"/>
</dbReference>
<protein>
    <submittedName>
        <fullName evidence="1">Uncharacterized protein</fullName>
    </submittedName>
</protein>
<reference evidence="1" key="1">
    <citation type="journal article" date="2021" name="Proc. Natl. Acad. Sci. U.S.A.">
        <title>A Catalog of Tens of Thousands of Viruses from Human Metagenomes Reveals Hidden Associations with Chronic Diseases.</title>
        <authorList>
            <person name="Tisza M.J."/>
            <person name="Buck C.B."/>
        </authorList>
    </citation>
    <scope>NUCLEOTIDE SEQUENCE</scope>
    <source>
        <strain evidence="1">CtRci5</strain>
    </source>
</reference>
<name>A0A8S5V6C8_9CAUD</name>
<accession>A0A8S5V6C8</accession>
<organism evidence="1">
    <name type="scientific">Myoviridae sp. ctRci5</name>
    <dbReference type="NCBI Taxonomy" id="2825105"/>
    <lineage>
        <taxon>Viruses</taxon>
        <taxon>Duplodnaviria</taxon>
        <taxon>Heunggongvirae</taxon>
        <taxon>Uroviricota</taxon>
        <taxon>Caudoviricetes</taxon>
    </lineage>
</organism>